<proteinExistence type="predicted"/>
<dbReference type="Gene3D" id="3.20.20.140">
    <property type="entry name" value="Metal-dependent hydrolases"/>
    <property type="match status" value="1"/>
</dbReference>
<dbReference type="EMBL" id="NOKA02000110">
    <property type="protein sequence ID" value="RDY27365.1"/>
    <property type="molecule type" value="Genomic_DNA"/>
</dbReference>
<dbReference type="OrthoDB" id="9801679at2"/>
<name>A0A371J3Q2_9FIRM</name>
<accession>A0A371J3Q2</accession>
<evidence type="ECO:0000313" key="1">
    <source>
        <dbReference type="EMBL" id="RDY27365.1"/>
    </source>
</evidence>
<dbReference type="AlphaFoldDB" id="A0A371J3Q2"/>
<dbReference type="NCBIfam" id="NF038032">
    <property type="entry name" value="CehA_McbA_metalo"/>
    <property type="match status" value="1"/>
</dbReference>
<sequence>MSKEEKFLTISMDMAYSRMYHENMVQQVKMDTVKLNELILWLEEYCSHKKLFYSSNKHLNQMGTVDILVVDDKERGTVSQVKLFPIEDSTEHDKSIKCKINMIREITDYNGKASIKLPTGFYFVEISKGSEYEIIQGRLEICENKTTEISFCLVPIVELKKLGWYAGDLHHHSIYSSPVYQGTDPVVETPNEVCRSMMAVGVSYGALSDHHNVLNHPEWEQTITKDFIPILSKEISTSNGHVMAMGVKEDIIYEIPKEERDDVHLRQEFIRITNQIKELGGLPQVNHPCEHSKSISWNPAYNDMLSIFQTMEIWNGSNPMVEGTTNGKAFNLWLRLLVEGKYIPATTGSDTHNIRANDYHFIFNKIMWLREKIKNSEIDIPEPLKPQIDFYMELMNHEMVLFEKWAQTNLGSAGVRTYVQVEGELNSDKILDALRKGHSFLTNGPILIPQINGRSSGNMVYISENYIDIDVMLIANKPLKWLYIYTNEIDDLKNNNRPCNEYIIGKECAGIHIQRIQLDMPETATNKFDYSQKIAQIPIKGVKWMFFIAKQDCTNMAITNPIFFNN</sequence>
<organism evidence="1 2">
    <name type="scientific">Lachnotalea glycerini</name>
    <dbReference type="NCBI Taxonomy" id="1763509"/>
    <lineage>
        <taxon>Bacteria</taxon>
        <taxon>Bacillati</taxon>
        <taxon>Bacillota</taxon>
        <taxon>Clostridia</taxon>
        <taxon>Lachnospirales</taxon>
        <taxon>Lachnospiraceae</taxon>
        <taxon>Lachnotalea</taxon>
    </lineage>
</organism>
<dbReference type="SUPFAM" id="SSF89550">
    <property type="entry name" value="PHP domain-like"/>
    <property type="match status" value="1"/>
</dbReference>
<dbReference type="InterPro" id="IPR016195">
    <property type="entry name" value="Pol/histidinol_Pase-like"/>
</dbReference>
<comment type="caution">
    <text evidence="1">The sequence shown here is derived from an EMBL/GenBank/DDBJ whole genome shotgun (WGS) entry which is preliminary data.</text>
</comment>
<dbReference type="RefSeq" id="WP_094377383.1">
    <property type="nucleotide sequence ID" value="NZ_NOKA02000110.1"/>
</dbReference>
<evidence type="ECO:0008006" key="3">
    <source>
        <dbReference type="Google" id="ProtNLM"/>
    </source>
</evidence>
<dbReference type="Proteomes" id="UP000216411">
    <property type="component" value="Unassembled WGS sequence"/>
</dbReference>
<reference evidence="1 2" key="1">
    <citation type="journal article" date="2017" name="Genome Announc.">
        <title>Draft Genome Sequence of a Sporulating and Motile Strain of Lachnotalea glycerini Isolated from Water in Quebec City, Canada.</title>
        <authorList>
            <person name="Maheux A.F."/>
            <person name="Boudreau D.K."/>
            <person name="Berube E."/>
            <person name="Boissinot M."/>
            <person name="Raymond F."/>
            <person name="Brodeur S."/>
            <person name="Corbeil J."/>
            <person name="Isabel S."/>
            <person name="Omar R.F."/>
            <person name="Bergeron M.G."/>
        </authorList>
    </citation>
    <scope>NUCLEOTIDE SEQUENCE [LARGE SCALE GENOMIC DNA]</scope>
    <source>
        <strain evidence="1 2">CCRI-19302</strain>
    </source>
</reference>
<protein>
    <recommendedName>
        <fullName evidence="3">Metal-dependent phosphoesterase TrpH</fullName>
    </recommendedName>
</protein>
<keyword evidence="2" id="KW-1185">Reference proteome</keyword>
<gene>
    <name evidence="1" type="ORF">CG710_020755</name>
</gene>
<evidence type="ECO:0000313" key="2">
    <source>
        <dbReference type="Proteomes" id="UP000216411"/>
    </source>
</evidence>